<organism evidence="1 2">
    <name type="scientific">Laedolimicola ammoniilytica</name>
    <dbReference type="NCBI Taxonomy" id="2981771"/>
    <lineage>
        <taxon>Bacteria</taxon>
        <taxon>Bacillati</taxon>
        <taxon>Bacillota</taxon>
        <taxon>Clostridia</taxon>
        <taxon>Lachnospirales</taxon>
        <taxon>Lachnospiraceae</taxon>
        <taxon>Laedolimicola</taxon>
    </lineage>
</organism>
<keyword evidence="2" id="KW-1185">Reference proteome</keyword>
<dbReference type="EMBL" id="JAOQKC010000022">
    <property type="protein sequence ID" value="MCU6697973.1"/>
    <property type="molecule type" value="Genomic_DNA"/>
</dbReference>
<comment type="caution">
    <text evidence="1">The sequence shown here is derived from an EMBL/GenBank/DDBJ whole genome shotgun (WGS) entry which is preliminary data.</text>
</comment>
<evidence type="ECO:0000313" key="1">
    <source>
        <dbReference type="EMBL" id="MCU6697973.1"/>
    </source>
</evidence>
<protein>
    <submittedName>
        <fullName evidence="1">Uncharacterized protein</fullName>
    </submittedName>
</protein>
<reference evidence="1 2" key="1">
    <citation type="journal article" date="2021" name="ISME Commun">
        <title>Automated analysis of genomic sequences facilitates high-throughput and comprehensive description of bacteria.</title>
        <authorList>
            <person name="Hitch T.C.A."/>
        </authorList>
    </citation>
    <scope>NUCLEOTIDE SEQUENCE [LARGE SCALE GENOMIC DNA]</scope>
    <source>
        <strain evidence="1 2">Sanger_04</strain>
    </source>
</reference>
<dbReference type="Proteomes" id="UP001652461">
    <property type="component" value="Unassembled WGS sequence"/>
</dbReference>
<accession>A0ABT2S0F4</accession>
<gene>
    <name evidence="1" type="ORF">OCV63_13895</name>
</gene>
<sequence length="152" mass="17789">MSMYLFSTSAGEIDMLADLLLLRKEHTEELFQKGKSRYLQLEWISGKTQIRHAENLNELIKGLELDRENGGYDKKKTLEEICLGRKQLMLVKKDEELYATLLVVKGSVEEIRKKKNKEVDETILKYIQDKCLALSGRYFYSLDEKFLPVYES</sequence>
<evidence type="ECO:0000313" key="2">
    <source>
        <dbReference type="Proteomes" id="UP001652461"/>
    </source>
</evidence>
<proteinExistence type="predicted"/>
<name>A0ABT2S0F4_9FIRM</name>
<dbReference type="RefSeq" id="WP_158364824.1">
    <property type="nucleotide sequence ID" value="NZ_JAOQKC010000022.1"/>
</dbReference>